<dbReference type="GO" id="GO:0003677">
    <property type="term" value="F:DNA binding"/>
    <property type="evidence" value="ECO:0007669"/>
    <property type="project" value="UniProtKB-KW"/>
</dbReference>
<dbReference type="Pfam" id="PF03184">
    <property type="entry name" value="DDE_1"/>
    <property type="match status" value="1"/>
</dbReference>
<name>A0A816XG03_9BILA</name>
<proteinExistence type="predicted"/>
<gene>
    <name evidence="3" type="ORF">XDN619_LOCUS27561</name>
</gene>
<dbReference type="Gene3D" id="1.10.10.60">
    <property type="entry name" value="Homeodomain-like"/>
    <property type="match status" value="2"/>
</dbReference>
<dbReference type="PANTHER" id="PTHR19303:SF73">
    <property type="entry name" value="PROTEIN PDC2"/>
    <property type="match status" value="1"/>
</dbReference>
<evidence type="ECO:0000313" key="3">
    <source>
        <dbReference type="EMBL" id="CAF2145459.1"/>
    </source>
</evidence>
<accession>A0A816XG03</accession>
<dbReference type="EMBL" id="CAJNRG010013044">
    <property type="protein sequence ID" value="CAF2145459.1"/>
    <property type="molecule type" value="Genomic_DNA"/>
</dbReference>
<evidence type="ECO:0000259" key="2">
    <source>
        <dbReference type="PROSITE" id="PS51253"/>
    </source>
</evidence>
<dbReference type="Pfam" id="PF03221">
    <property type="entry name" value="HTH_Tnp_Tc5"/>
    <property type="match status" value="1"/>
</dbReference>
<dbReference type="InterPro" id="IPR006600">
    <property type="entry name" value="HTH_CenpB_DNA-bd_dom"/>
</dbReference>
<dbReference type="InterPro" id="IPR009057">
    <property type="entry name" value="Homeodomain-like_sf"/>
</dbReference>
<dbReference type="GO" id="GO:0005634">
    <property type="term" value="C:nucleus"/>
    <property type="evidence" value="ECO:0007669"/>
    <property type="project" value="TreeGrafter"/>
</dbReference>
<dbReference type="InterPro" id="IPR050863">
    <property type="entry name" value="CenT-Element_Derived"/>
</dbReference>
<protein>
    <recommendedName>
        <fullName evidence="2">HTH CENPB-type domain-containing protein</fullName>
    </recommendedName>
</protein>
<dbReference type="Proteomes" id="UP000663887">
    <property type="component" value="Unassembled WGS sequence"/>
</dbReference>
<dbReference type="SMART" id="SM00674">
    <property type="entry name" value="CENPB"/>
    <property type="match status" value="1"/>
</dbReference>
<evidence type="ECO:0000256" key="1">
    <source>
        <dbReference type="ARBA" id="ARBA00023125"/>
    </source>
</evidence>
<dbReference type="PANTHER" id="PTHR19303">
    <property type="entry name" value="TRANSPOSON"/>
    <property type="match status" value="1"/>
</dbReference>
<comment type="caution">
    <text evidence="3">The sequence shown here is derived from an EMBL/GenBank/DDBJ whole genome shotgun (WGS) entry which is preliminary data.</text>
</comment>
<feature type="domain" description="HTH CENPB-type" evidence="2">
    <location>
        <begin position="61"/>
        <end position="135"/>
    </location>
</feature>
<dbReference type="SUPFAM" id="SSF46689">
    <property type="entry name" value="Homeodomain-like"/>
    <property type="match status" value="1"/>
</dbReference>
<evidence type="ECO:0000313" key="4">
    <source>
        <dbReference type="Proteomes" id="UP000663887"/>
    </source>
</evidence>
<dbReference type="PROSITE" id="PS51253">
    <property type="entry name" value="HTH_CENPB"/>
    <property type="match status" value="1"/>
</dbReference>
<sequence>MTERNTLTLSEKIQLIREHENNVSYRVLVEKYKISIGRVSKIIKRKIEYIEDVENNENSNKKRNLRDEISQQVDQQVYEWFVEQRSKNIPISGPLLQERARQIRQQLGGAVAGDFKASNGWLEKFQIRHNIHYRVISGESASVDLTTVEEWKKRLPLRIDQYDPHDVYNADETGLFFKGLPDRSLVMAKEKCKGGKKSKERFTVLLCTNMTGTDKLKPLVIGKFPTTIRRVLLILIEIFVEGKAAKPRCCKHLNITELPVKWRSNRQYLVKYIISRCAVAQSCEDIVITALDAIYWTNNAWKAINQSTICNSFQTAGFKSSNIQSTTNAITDISTQLEQHADIDDISSTLRTLDMLLDHVKIDGECLSASEFVDMHTEIPVFNEWNDPVDKQIIIDKACRNQISNENNDDISSMEEEDDVPAELPPKLVDAMEMVRRLHLLATTEQPQLHCIISQLDSQLTQLFIDSKQLKHKTIEDFFKKK</sequence>
<reference evidence="3" key="1">
    <citation type="submission" date="2021-02" db="EMBL/GenBank/DDBJ databases">
        <authorList>
            <person name="Nowell W R."/>
        </authorList>
    </citation>
    <scope>NUCLEOTIDE SEQUENCE</scope>
</reference>
<dbReference type="AlphaFoldDB" id="A0A816XG03"/>
<organism evidence="3 4">
    <name type="scientific">Rotaria magnacalcarata</name>
    <dbReference type="NCBI Taxonomy" id="392030"/>
    <lineage>
        <taxon>Eukaryota</taxon>
        <taxon>Metazoa</taxon>
        <taxon>Spiralia</taxon>
        <taxon>Gnathifera</taxon>
        <taxon>Rotifera</taxon>
        <taxon>Eurotatoria</taxon>
        <taxon>Bdelloidea</taxon>
        <taxon>Philodinida</taxon>
        <taxon>Philodinidae</taxon>
        <taxon>Rotaria</taxon>
    </lineage>
</organism>
<keyword evidence="1" id="KW-0238">DNA-binding</keyword>
<dbReference type="InterPro" id="IPR004875">
    <property type="entry name" value="DDE_SF_endonuclease_dom"/>
</dbReference>